<evidence type="ECO:0000256" key="13">
    <source>
        <dbReference type="SAM" id="MobiDB-lite"/>
    </source>
</evidence>
<evidence type="ECO:0000256" key="11">
    <source>
        <dbReference type="NCBIfam" id="TIGR00665"/>
    </source>
</evidence>
<dbReference type="CDD" id="cd00984">
    <property type="entry name" value="DnaB_C"/>
    <property type="match status" value="1"/>
</dbReference>
<comment type="similarity">
    <text evidence="1 12">Belongs to the helicase family. DnaB subfamily.</text>
</comment>
<dbReference type="InterPro" id="IPR007694">
    <property type="entry name" value="DNA_helicase_DnaB-like_C"/>
</dbReference>
<dbReference type="InterPro" id="IPR007693">
    <property type="entry name" value="DNA_helicase_DnaB-like_N"/>
</dbReference>
<dbReference type="Pfam" id="PF03796">
    <property type="entry name" value="DnaB_C"/>
    <property type="match status" value="1"/>
</dbReference>
<feature type="compositionally biased region" description="Basic and acidic residues" evidence="13">
    <location>
        <begin position="1"/>
        <end position="16"/>
    </location>
</feature>
<keyword evidence="2 12" id="KW-0639">Primosome</keyword>
<dbReference type="Proteomes" id="UP001430360">
    <property type="component" value="Unassembled WGS sequence"/>
</dbReference>
<evidence type="ECO:0000256" key="6">
    <source>
        <dbReference type="ARBA" id="ARBA00022806"/>
    </source>
</evidence>
<evidence type="ECO:0000259" key="14">
    <source>
        <dbReference type="PROSITE" id="PS51199"/>
    </source>
</evidence>
<dbReference type="PANTHER" id="PTHR30153">
    <property type="entry name" value="REPLICATIVE DNA HELICASE DNAB"/>
    <property type="match status" value="1"/>
</dbReference>
<comment type="function">
    <text evidence="12">The main replicative DNA helicase, it participates in initiation and elongation during chromosome replication. Travels ahead of the DNA replisome, separating dsDNA into templates for DNA synthesis. A processive ATP-dependent 5'-3' DNA helicase it has DNA-dependent ATPase activity.</text>
</comment>
<feature type="domain" description="SF4 helicase" evidence="14">
    <location>
        <begin position="212"/>
        <end position="474"/>
    </location>
</feature>
<evidence type="ECO:0000256" key="12">
    <source>
        <dbReference type="RuleBase" id="RU362085"/>
    </source>
</evidence>
<dbReference type="SUPFAM" id="SSF48024">
    <property type="entry name" value="N-terminal domain of DnaB helicase"/>
    <property type="match status" value="1"/>
</dbReference>
<dbReference type="PROSITE" id="PS51199">
    <property type="entry name" value="SF4_HELICASE"/>
    <property type="match status" value="1"/>
</dbReference>
<evidence type="ECO:0000256" key="9">
    <source>
        <dbReference type="ARBA" id="ARBA00023235"/>
    </source>
</evidence>
<keyword evidence="7 12" id="KW-0067">ATP-binding</keyword>
<dbReference type="GO" id="GO:0016787">
    <property type="term" value="F:hydrolase activity"/>
    <property type="evidence" value="ECO:0007669"/>
    <property type="project" value="UniProtKB-KW"/>
</dbReference>
<dbReference type="InterPro" id="IPR027417">
    <property type="entry name" value="P-loop_NTPase"/>
</dbReference>
<protein>
    <recommendedName>
        <fullName evidence="11 12">Replicative DNA helicase</fullName>
        <ecNumber evidence="11 12">5.6.2.3</ecNumber>
    </recommendedName>
</protein>
<reference evidence="15" key="1">
    <citation type="submission" date="2021-12" db="EMBL/GenBank/DDBJ databases">
        <authorList>
            <person name="Ulrich A."/>
        </authorList>
    </citation>
    <scope>NUCLEOTIDE SEQUENCE</scope>
    <source>
        <strain evidence="15">A1P009</strain>
    </source>
</reference>
<dbReference type="InterPro" id="IPR016136">
    <property type="entry name" value="DNA_helicase_N/primase_C"/>
</dbReference>
<dbReference type="Gene3D" id="3.40.50.300">
    <property type="entry name" value="P-loop containing nucleotide triphosphate hydrolases"/>
    <property type="match status" value="1"/>
</dbReference>
<evidence type="ECO:0000313" key="16">
    <source>
        <dbReference type="Proteomes" id="UP001430360"/>
    </source>
</evidence>
<evidence type="ECO:0000256" key="5">
    <source>
        <dbReference type="ARBA" id="ARBA00022801"/>
    </source>
</evidence>
<dbReference type="InterPro" id="IPR007692">
    <property type="entry name" value="DNA_helicase_DnaB"/>
</dbReference>
<feature type="region of interest" description="Disordered" evidence="13">
    <location>
        <begin position="1"/>
        <end position="30"/>
    </location>
</feature>
<dbReference type="Pfam" id="PF00772">
    <property type="entry name" value="DnaB"/>
    <property type="match status" value="1"/>
</dbReference>
<comment type="catalytic activity">
    <reaction evidence="10 12">
        <text>ATP + H2O = ADP + phosphate + H(+)</text>
        <dbReference type="Rhea" id="RHEA:13065"/>
        <dbReference type="ChEBI" id="CHEBI:15377"/>
        <dbReference type="ChEBI" id="CHEBI:15378"/>
        <dbReference type="ChEBI" id="CHEBI:30616"/>
        <dbReference type="ChEBI" id="CHEBI:43474"/>
        <dbReference type="ChEBI" id="CHEBI:456216"/>
        <dbReference type="EC" id="5.6.2.3"/>
    </reaction>
</comment>
<dbReference type="EMBL" id="JAJQKU010000001">
    <property type="protein sequence ID" value="MCD9096166.1"/>
    <property type="molecule type" value="Genomic_DNA"/>
</dbReference>
<evidence type="ECO:0000256" key="4">
    <source>
        <dbReference type="ARBA" id="ARBA00022741"/>
    </source>
</evidence>
<keyword evidence="5 12" id="KW-0378">Hydrolase</keyword>
<dbReference type="SMART" id="SM00382">
    <property type="entry name" value="AAA"/>
    <property type="match status" value="1"/>
</dbReference>
<dbReference type="InterPro" id="IPR036185">
    <property type="entry name" value="DNA_heli_DnaB-like_N_sf"/>
</dbReference>
<evidence type="ECO:0000256" key="7">
    <source>
        <dbReference type="ARBA" id="ARBA00022840"/>
    </source>
</evidence>
<keyword evidence="8 12" id="KW-0238">DNA-binding</keyword>
<dbReference type="EC" id="5.6.2.3" evidence="11 12"/>
<name>A0ABS8UBQ8_9GAMM</name>
<keyword evidence="3 12" id="KW-0235">DNA replication</keyword>
<keyword evidence="9" id="KW-0413">Isomerase</keyword>
<organism evidence="15 16">
    <name type="scientific">Luteimonas fraxinea</name>
    <dbReference type="NCBI Taxonomy" id="2901869"/>
    <lineage>
        <taxon>Bacteria</taxon>
        <taxon>Pseudomonadati</taxon>
        <taxon>Pseudomonadota</taxon>
        <taxon>Gammaproteobacteria</taxon>
        <taxon>Lysobacterales</taxon>
        <taxon>Lysobacteraceae</taxon>
        <taxon>Luteimonas</taxon>
    </lineage>
</organism>
<keyword evidence="4 12" id="KW-0547">Nucleotide-binding</keyword>
<keyword evidence="16" id="KW-1185">Reference proteome</keyword>
<keyword evidence="6 12" id="KW-0347">Helicase</keyword>
<gene>
    <name evidence="15" type="primary">dnaB</name>
    <name evidence="15" type="ORF">LTT95_04355</name>
</gene>
<accession>A0ABS8UBQ8</accession>
<dbReference type="InterPro" id="IPR003593">
    <property type="entry name" value="AAA+_ATPase"/>
</dbReference>
<reference evidence="15" key="2">
    <citation type="journal article" date="2022" name="Syst. Appl. Microbiol.">
        <title>Physiological and genomic characterisation of Luteimonas fraxinea sp. nov., a bacterial species associated with trees tolerant to ash dieback.</title>
        <authorList>
            <person name="Ulrich K."/>
            <person name="Becker R."/>
            <person name="Behrendt U."/>
            <person name="Kube M."/>
            <person name="Schneck V."/>
            <person name="Ulrich A."/>
        </authorList>
    </citation>
    <scope>NUCLEOTIDE SEQUENCE</scope>
    <source>
        <strain evidence="15">A1P009</strain>
    </source>
</reference>
<dbReference type="NCBIfam" id="TIGR00665">
    <property type="entry name" value="DnaB"/>
    <property type="match status" value="1"/>
</dbReference>
<evidence type="ECO:0000256" key="3">
    <source>
        <dbReference type="ARBA" id="ARBA00022705"/>
    </source>
</evidence>
<dbReference type="PANTHER" id="PTHR30153:SF2">
    <property type="entry name" value="REPLICATIVE DNA HELICASE"/>
    <property type="match status" value="1"/>
</dbReference>
<dbReference type="SUPFAM" id="SSF52540">
    <property type="entry name" value="P-loop containing nucleoside triphosphate hydrolases"/>
    <property type="match status" value="1"/>
</dbReference>
<evidence type="ECO:0000313" key="15">
    <source>
        <dbReference type="EMBL" id="MCD9096166.1"/>
    </source>
</evidence>
<evidence type="ECO:0000256" key="2">
    <source>
        <dbReference type="ARBA" id="ARBA00022515"/>
    </source>
</evidence>
<evidence type="ECO:0000256" key="10">
    <source>
        <dbReference type="ARBA" id="ARBA00048954"/>
    </source>
</evidence>
<proteinExistence type="inferred from homology"/>
<evidence type="ECO:0000256" key="8">
    <source>
        <dbReference type="ARBA" id="ARBA00023125"/>
    </source>
</evidence>
<evidence type="ECO:0000256" key="1">
    <source>
        <dbReference type="ARBA" id="ARBA00008428"/>
    </source>
</evidence>
<dbReference type="GO" id="GO:0003678">
    <property type="term" value="F:DNA helicase activity"/>
    <property type="evidence" value="ECO:0007669"/>
    <property type="project" value="UniProtKB-EC"/>
</dbReference>
<comment type="caution">
    <text evidence="15">The sequence shown here is derived from an EMBL/GenBank/DDBJ whole genome shotgun (WGS) entry which is preliminary data.</text>
</comment>
<sequence>MSLDHDIDHNDIDRLAGMHGSGGGSRDRDQHVEQLRMPPQAVEAEQAVLGGLMMGTHASGRAWYDVCDMLGEQDFYRRDHQLIWRAIASQVKGNRPHDSLTVGDWFESQGMSDRVANGAYLGELVSGTASVANIRAYAEIVADKARLRQLIEVGTELVNSGFQPEGRGSVELIGEAQSRIGGLLSNEPCELEAVEPIMARVFDRLSDRYHHGTGGVSGMSTGIGDFDEIINGLKPGLYVLAARPKMGKTTLAQNIAEYCGITLRKPCAIFSFEMQPEELGDRMLSSQGDIDADAIRRGTLDDMDWANVSAAMRKVRSAPIFVSKPRNARVEHVCAQARRQHARNALGLIVIDYLQLMHVSGDNRSQGFGDITRALKLMSGELGVPVLLLSQLNRDLEKRPDKRPMPSDLRDSGAIEQDADAVIFIYRDEYYHQNSPDKGTAEIIVALQRNGPPGMARVRYRPDRFRFESLPVGWEPERSVVVEKAPRRGMRRTRAGNAAAEVAAGDGSDS</sequence>
<dbReference type="Gene3D" id="1.10.860.10">
    <property type="entry name" value="DNAb Helicase, Chain A"/>
    <property type="match status" value="1"/>
</dbReference>